<dbReference type="EMBL" id="JAGMUX010000003">
    <property type="protein sequence ID" value="KAH7265209.1"/>
    <property type="molecule type" value="Genomic_DNA"/>
</dbReference>
<dbReference type="GeneID" id="70215262"/>
<dbReference type="AlphaFoldDB" id="A0A9P9HYX1"/>
<sequence length="211" mass="23348">MPCLHEFASGRPITSLFVYSYVQRRDIVKQMGWANMVRISLALYQSHLLVCTILSMLLLIVSYLWTCFPSLGIADRPLSDPATRCLMFDPKSIPLVSINVQRTTLPCPPLLIRADVMDLPCTLQGRHGMCAPQNNPGLFPGEFKRVPSIWARSSGSELLPRADVGLSGLGAGKAAAVLSGRSRRLPEEFNHQCPCSPDPYLTLRRCRVVVP</sequence>
<feature type="transmembrane region" description="Helical" evidence="1">
    <location>
        <begin position="41"/>
        <end position="65"/>
    </location>
</feature>
<evidence type="ECO:0000313" key="2">
    <source>
        <dbReference type="EMBL" id="KAH7265209.1"/>
    </source>
</evidence>
<protein>
    <submittedName>
        <fullName evidence="2">Uncharacterized protein</fullName>
    </submittedName>
</protein>
<keyword evidence="1" id="KW-1133">Transmembrane helix</keyword>
<reference evidence="2" key="1">
    <citation type="journal article" date="2021" name="Nat. Commun.">
        <title>Genetic determinants of endophytism in the Arabidopsis root mycobiome.</title>
        <authorList>
            <person name="Mesny F."/>
            <person name="Miyauchi S."/>
            <person name="Thiergart T."/>
            <person name="Pickel B."/>
            <person name="Atanasova L."/>
            <person name="Karlsson M."/>
            <person name="Huettel B."/>
            <person name="Barry K.W."/>
            <person name="Haridas S."/>
            <person name="Chen C."/>
            <person name="Bauer D."/>
            <person name="Andreopoulos W."/>
            <person name="Pangilinan J."/>
            <person name="LaButti K."/>
            <person name="Riley R."/>
            <person name="Lipzen A."/>
            <person name="Clum A."/>
            <person name="Drula E."/>
            <person name="Henrissat B."/>
            <person name="Kohler A."/>
            <person name="Grigoriev I.V."/>
            <person name="Martin F.M."/>
            <person name="Hacquard S."/>
        </authorList>
    </citation>
    <scope>NUCLEOTIDE SEQUENCE</scope>
    <source>
        <strain evidence="2">MPI-CAGE-AT-0023</strain>
    </source>
</reference>
<name>A0A9P9HYX1_FUSRE</name>
<evidence type="ECO:0000256" key="1">
    <source>
        <dbReference type="SAM" id="Phobius"/>
    </source>
</evidence>
<keyword evidence="1" id="KW-0472">Membrane</keyword>
<proteinExistence type="predicted"/>
<dbReference type="RefSeq" id="XP_046053944.1">
    <property type="nucleotide sequence ID" value="XM_046185308.1"/>
</dbReference>
<evidence type="ECO:0000313" key="3">
    <source>
        <dbReference type="Proteomes" id="UP000720189"/>
    </source>
</evidence>
<keyword evidence="1" id="KW-0812">Transmembrane</keyword>
<keyword evidence="3" id="KW-1185">Reference proteome</keyword>
<accession>A0A9P9HYX1</accession>
<dbReference type="Proteomes" id="UP000720189">
    <property type="component" value="Unassembled WGS sequence"/>
</dbReference>
<gene>
    <name evidence="2" type="ORF">BKA55DRAFT_241382</name>
</gene>
<comment type="caution">
    <text evidence="2">The sequence shown here is derived from an EMBL/GenBank/DDBJ whole genome shotgun (WGS) entry which is preliminary data.</text>
</comment>
<organism evidence="2 3">
    <name type="scientific">Fusarium redolens</name>
    <dbReference type="NCBI Taxonomy" id="48865"/>
    <lineage>
        <taxon>Eukaryota</taxon>
        <taxon>Fungi</taxon>
        <taxon>Dikarya</taxon>
        <taxon>Ascomycota</taxon>
        <taxon>Pezizomycotina</taxon>
        <taxon>Sordariomycetes</taxon>
        <taxon>Hypocreomycetidae</taxon>
        <taxon>Hypocreales</taxon>
        <taxon>Nectriaceae</taxon>
        <taxon>Fusarium</taxon>
        <taxon>Fusarium redolens species complex</taxon>
    </lineage>
</organism>